<evidence type="ECO:0000256" key="5">
    <source>
        <dbReference type="ARBA" id="ARBA00022989"/>
    </source>
</evidence>
<feature type="transmembrane region" description="Helical" evidence="7">
    <location>
        <begin position="98"/>
        <end position="116"/>
    </location>
</feature>
<dbReference type="RefSeq" id="WP_021709848.1">
    <property type="nucleotide sequence ID" value="NZ_BAOB01000049.1"/>
</dbReference>
<dbReference type="OrthoDB" id="948134at2"/>
<keyword evidence="5 7" id="KW-1133">Transmembrane helix</keyword>
<sequence length="157" mass="17864">MLDELGLFLGSFFDSLIGPNIFVPGEPFLITAGYQLYKGNSHAVIAVFLGGLIGDQISFFIGRHYGYFAQKRVLRRFPSARRTMARCRLLMNRHSCKVMTFARLLGPVAWFVPFMAGVNQVRWQRFSFYTFIGLVLGIGQFIVWGYLLASGVNHIDW</sequence>
<keyword evidence="4 7" id="KW-0812">Transmembrane</keyword>
<accession>U3A806</accession>
<comment type="caution">
    <text evidence="7">Lacks conserved residue(s) required for the propagation of feature annotation.</text>
</comment>
<evidence type="ECO:0000256" key="3">
    <source>
        <dbReference type="ARBA" id="ARBA00022475"/>
    </source>
</evidence>
<gene>
    <name evidence="9" type="ORF">VAZ01S_036_00400</name>
</gene>
<keyword evidence="3 7" id="KW-1003">Cell membrane</keyword>
<evidence type="ECO:0000259" key="8">
    <source>
        <dbReference type="Pfam" id="PF09335"/>
    </source>
</evidence>
<protein>
    <recommendedName>
        <fullName evidence="8">VTT domain-containing protein</fullName>
    </recommendedName>
</protein>
<reference evidence="9 10" key="1">
    <citation type="submission" date="2013-09" db="EMBL/GenBank/DDBJ databases">
        <title>Whole genome shotgun sequence of Vibrio azureus NBRC 104587.</title>
        <authorList>
            <person name="Isaki S."/>
            <person name="Hosoyama A."/>
            <person name="Numata M."/>
            <person name="Hashimoto M."/>
            <person name="Hosoyama Y."/>
            <person name="Tsuchikane K."/>
            <person name="Noguchi M."/>
            <person name="Hirakata S."/>
            <person name="Ichikawa N."/>
            <person name="Ohji S."/>
            <person name="Yamazoe A."/>
            <person name="Fujita N."/>
        </authorList>
    </citation>
    <scope>NUCLEOTIDE SEQUENCE [LARGE SCALE GENOMIC DNA]</scope>
    <source>
        <strain evidence="9 10">NBRC 104587</strain>
    </source>
</reference>
<dbReference type="EMBL" id="BATL01000036">
    <property type="protein sequence ID" value="GAD76096.1"/>
    <property type="molecule type" value="Genomic_DNA"/>
</dbReference>
<evidence type="ECO:0000256" key="7">
    <source>
        <dbReference type="RuleBase" id="RU367016"/>
    </source>
</evidence>
<keyword evidence="10" id="KW-1185">Reference proteome</keyword>
<dbReference type="InterPro" id="IPR032816">
    <property type="entry name" value="VTT_dom"/>
</dbReference>
<organism evidence="9 10">
    <name type="scientific">Vibrio azureus NBRC 104587</name>
    <dbReference type="NCBI Taxonomy" id="1219077"/>
    <lineage>
        <taxon>Bacteria</taxon>
        <taxon>Pseudomonadati</taxon>
        <taxon>Pseudomonadota</taxon>
        <taxon>Gammaproteobacteria</taxon>
        <taxon>Vibrionales</taxon>
        <taxon>Vibrionaceae</taxon>
        <taxon>Vibrio</taxon>
    </lineage>
</organism>
<dbReference type="eggNOG" id="COG0586">
    <property type="taxonomic scope" value="Bacteria"/>
</dbReference>
<dbReference type="GO" id="GO:0005886">
    <property type="term" value="C:plasma membrane"/>
    <property type="evidence" value="ECO:0007669"/>
    <property type="project" value="UniProtKB-SubCell"/>
</dbReference>
<dbReference type="PANTHER" id="PTHR30353:SF15">
    <property type="entry name" value="INNER MEMBRANE PROTEIN YABI"/>
    <property type="match status" value="1"/>
</dbReference>
<evidence type="ECO:0000256" key="1">
    <source>
        <dbReference type="ARBA" id="ARBA00004651"/>
    </source>
</evidence>
<name>U3A806_9VIBR</name>
<evidence type="ECO:0000256" key="4">
    <source>
        <dbReference type="ARBA" id="ARBA00022692"/>
    </source>
</evidence>
<dbReference type="PANTHER" id="PTHR30353">
    <property type="entry name" value="INNER MEMBRANE PROTEIN DEDA-RELATED"/>
    <property type="match status" value="1"/>
</dbReference>
<dbReference type="STRING" id="1219077.VAZ01S_036_00400"/>
<comment type="similarity">
    <text evidence="2 7">Belongs to the DedA family.</text>
</comment>
<dbReference type="InterPro" id="IPR032818">
    <property type="entry name" value="DedA-like"/>
</dbReference>
<feature type="transmembrane region" description="Helical" evidence="7">
    <location>
        <begin position="43"/>
        <end position="62"/>
    </location>
</feature>
<dbReference type="Pfam" id="PF09335">
    <property type="entry name" value="VTT_dom"/>
    <property type="match status" value="1"/>
</dbReference>
<feature type="transmembrane region" description="Helical" evidence="7">
    <location>
        <begin position="128"/>
        <end position="149"/>
    </location>
</feature>
<dbReference type="Proteomes" id="UP000016567">
    <property type="component" value="Unassembled WGS sequence"/>
</dbReference>
<comment type="subcellular location">
    <subcellularLocation>
        <location evidence="1 7">Cell membrane</location>
        <topology evidence="1 7">Multi-pass membrane protein</topology>
    </subcellularLocation>
</comment>
<evidence type="ECO:0000256" key="6">
    <source>
        <dbReference type="ARBA" id="ARBA00023136"/>
    </source>
</evidence>
<keyword evidence="6 7" id="KW-0472">Membrane</keyword>
<evidence type="ECO:0000313" key="10">
    <source>
        <dbReference type="Proteomes" id="UP000016567"/>
    </source>
</evidence>
<evidence type="ECO:0000313" key="9">
    <source>
        <dbReference type="EMBL" id="GAD76096.1"/>
    </source>
</evidence>
<dbReference type="AlphaFoldDB" id="U3A806"/>
<proteinExistence type="inferred from homology"/>
<feature type="domain" description="VTT" evidence="8">
    <location>
        <begin position="23"/>
        <end position="146"/>
    </location>
</feature>
<comment type="caution">
    <text evidence="9">The sequence shown here is derived from an EMBL/GenBank/DDBJ whole genome shotgun (WGS) entry which is preliminary data.</text>
</comment>
<evidence type="ECO:0000256" key="2">
    <source>
        <dbReference type="ARBA" id="ARBA00010792"/>
    </source>
</evidence>